<accession>A0A9D4W5F5</accession>
<dbReference type="PANTHER" id="PTHR45714:SF39">
    <property type="entry name" value="HOMEOBOX-LEUCINE ZIPPER PROTEIN HAT14"/>
    <property type="match status" value="1"/>
</dbReference>
<name>A0A9D4W5F5_PEA</name>
<evidence type="ECO:0000256" key="1">
    <source>
        <dbReference type="ARBA" id="ARBA00004123"/>
    </source>
</evidence>
<feature type="compositionally biased region" description="Basic and acidic residues" evidence="4">
    <location>
        <begin position="121"/>
        <end position="134"/>
    </location>
</feature>
<feature type="region of interest" description="Disordered" evidence="4">
    <location>
        <begin position="83"/>
        <end position="149"/>
    </location>
</feature>
<protein>
    <submittedName>
        <fullName evidence="5">Uncharacterized protein</fullName>
    </submittedName>
</protein>
<dbReference type="AlphaFoldDB" id="A0A9D4W5F5"/>
<feature type="region of interest" description="Disordered" evidence="4">
    <location>
        <begin position="1"/>
        <end position="43"/>
    </location>
</feature>
<dbReference type="Gramene" id="Psat06G0258100-T2">
    <property type="protein sequence ID" value="KAI5396418.1"/>
    <property type="gene ID" value="KIW84_062581"/>
</dbReference>
<dbReference type="Proteomes" id="UP001058974">
    <property type="component" value="Chromosome 6"/>
</dbReference>
<evidence type="ECO:0000313" key="5">
    <source>
        <dbReference type="EMBL" id="KAI5396418.1"/>
    </source>
</evidence>
<dbReference type="InterPro" id="IPR050762">
    <property type="entry name" value="HD-ZIP_Homeobox_LZ_Class_II"/>
</dbReference>
<sequence>MELALSLGDTPKLPFSFLDKPTKDPLPPSFFSEEKTSSSDPPIQLDLLPFTPVLRSHHPSSHLPIPWLTQPCGPVRELDVNRFPAMTEDLDDGASLSSPSSSVSPFPMDFSMRNNNAEYGGRNKRDKEGDSERVSDDDENGSTRKKLRLSKDQSAFLEESFKEHTTLNPVNFFLIFYFG</sequence>
<evidence type="ECO:0000256" key="2">
    <source>
        <dbReference type="ARBA" id="ARBA00023015"/>
    </source>
</evidence>
<evidence type="ECO:0000313" key="6">
    <source>
        <dbReference type="Proteomes" id="UP001058974"/>
    </source>
</evidence>
<dbReference type="PANTHER" id="PTHR45714">
    <property type="entry name" value="HOMEOBOX-LEUCINE ZIPPER PROTEIN HAT14"/>
    <property type="match status" value="1"/>
</dbReference>
<dbReference type="EMBL" id="JAMSHJ010000006">
    <property type="protein sequence ID" value="KAI5396418.1"/>
    <property type="molecule type" value="Genomic_DNA"/>
</dbReference>
<evidence type="ECO:0000256" key="4">
    <source>
        <dbReference type="SAM" id="MobiDB-lite"/>
    </source>
</evidence>
<keyword evidence="2" id="KW-0805">Transcription regulation</keyword>
<keyword evidence="3" id="KW-0804">Transcription</keyword>
<comment type="caution">
    <text evidence="5">The sequence shown here is derived from an EMBL/GenBank/DDBJ whole genome shotgun (WGS) entry which is preliminary data.</text>
</comment>
<proteinExistence type="predicted"/>
<keyword evidence="6" id="KW-1185">Reference proteome</keyword>
<feature type="compositionally biased region" description="Low complexity" evidence="4">
    <location>
        <begin position="95"/>
        <end position="107"/>
    </location>
</feature>
<reference evidence="5 6" key="1">
    <citation type="journal article" date="2022" name="Nat. Genet.">
        <title>Improved pea reference genome and pan-genome highlight genomic features and evolutionary characteristics.</title>
        <authorList>
            <person name="Yang T."/>
            <person name="Liu R."/>
            <person name="Luo Y."/>
            <person name="Hu S."/>
            <person name="Wang D."/>
            <person name="Wang C."/>
            <person name="Pandey M.K."/>
            <person name="Ge S."/>
            <person name="Xu Q."/>
            <person name="Li N."/>
            <person name="Li G."/>
            <person name="Huang Y."/>
            <person name="Saxena R.K."/>
            <person name="Ji Y."/>
            <person name="Li M."/>
            <person name="Yan X."/>
            <person name="He Y."/>
            <person name="Liu Y."/>
            <person name="Wang X."/>
            <person name="Xiang C."/>
            <person name="Varshney R.K."/>
            <person name="Ding H."/>
            <person name="Gao S."/>
            <person name="Zong X."/>
        </authorList>
    </citation>
    <scope>NUCLEOTIDE SEQUENCE [LARGE SCALE GENOMIC DNA]</scope>
    <source>
        <strain evidence="5 6">cv. Zhongwan 6</strain>
    </source>
</reference>
<organism evidence="5 6">
    <name type="scientific">Pisum sativum</name>
    <name type="common">Garden pea</name>
    <name type="synonym">Lathyrus oleraceus</name>
    <dbReference type="NCBI Taxonomy" id="3888"/>
    <lineage>
        <taxon>Eukaryota</taxon>
        <taxon>Viridiplantae</taxon>
        <taxon>Streptophyta</taxon>
        <taxon>Embryophyta</taxon>
        <taxon>Tracheophyta</taxon>
        <taxon>Spermatophyta</taxon>
        <taxon>Magnoliopsida</taxon>
        <taxon>eudicotyledons</taxon>
        <taxon>Gunneridae</taxon>
        <taxon>Pentapetalae</taxon>
        <taxon>rosids</taxon>
        <taxon>fabids</taxon>
        <taxon>Fabales</taxon>
        <taxon>Fabaceae</taxon>
        <taxon>Papilionoideae</taxon>
        <taxon>50 kb inversion clade</taxon>
        <taxon>NPAAA clade</taxon>
        <taxon>Hologalegina</taxon>
        <taxon>IRL clade</taxon>
        <taxon>Fabeae</taxon>
        <taxon>Lathyrus</taxon>
    </lineage>
</organism>
<gene>
    <name evidence="5" type="ORF">KIW84_062581</name>
</gene>
<evidence type="ECO:0000256" key="3">
    <source>
        <dbReference type="ARBA" id="ARBA00023163"/>
    </source>
</evidence>
<comment type="subcellular location">
    <subcellularLocation>
        <location evidence="1">Nucleus</location>
    </subcellularLocation>
</comment>
<dbReference type="GO" id="GO:0005634">
    <property type="term" value="C:nucleus"/>
    <property type="evidence" value="ECO:0007669"/>
    <property type="project" value="UniProtKB-SubCell"/>
</dbReference>